<protein>
    <recommendedName>
        <fullName evidence="8">Trehalose 6-phosphate phosphatase</fullName>
        <ecNumber evidence="8">3.1.3.12</ecNumber>
    </recommendedName>
</protein>
<evidence type="ECO:0000256" key="5">
    <source>
        <dbReference type="ARBA" id="ARBA00022801"/>
    </source>
</evidence>
<keyword evidence="6" id="KW-0346">Stress response</keyword>
<reference evidence="9" key="2">
    <citation type="submission" date="2021-01" db="UniProtKB">
        <authorList>
            <consortium name="EnsemblPlants"/>
        </authorList>
    </citation>
    <scope>IDENTIFICATION</scope>
</reference>
<dbReference type="Gramene" id="QL05p038710:mrna">
    <property type="protein sequence ID" value="QL05p038710:mrna"/>
    <property type="gene ID" value="QL05p038710"/>
</dbReference>
<comment type="catalytic activity">
    <reaction evidence="1 8">
        <text>alpha,alpha-trehalose 6-phosphate + H2O = alpha,alpha-trehalose + phosphate</text>
        <dbReference type="Rhea" id="RHEA:23420"/>
        <dbReference type="ChEBI" id="CHEBI:15377"/>
        <dbReference type="ChEBI" id="CHEBI:16551"/>
        <dbReference type="ChEBI" id="CHEBI:43474"/>
        <dbReference type="ChEBI" id="CHEBI:58429"/>
        <dbReference type="EC" id="3.1.3.12"/>
    </reaction>
</comment>
<evidence type="ECO:0000256" key="3">
    <source>
        <dbReference type="ARBA" id="ARBA00005199"/>
    </source>
</evidence>
<evidence type="ECO:0000256" key="2">
    <source>
        <dbReference type="ARBA" id="ARBA00001968"/>
    </source>
</evidence>
<dbReference type="FunFam" id="3.40.50.1000:FF:000073">
    <property type="entry name" value="Trehalose 6-phosphate phosphatase"/>
    <property type="match status" value="1"/>
</dbReference>
<keyword evidence="10" id="KW-1185">Reference proteome</keyword>
<dbReference type="OMA" id="VANRFPT"/>
<keyword evidence="5 8" id="KW-0378">Hydrolase</keyword>
<dbReference type="SUPFAM" id="SSF56784">
    <property type="entry name" value="HAD-like"/>
    <property type="match status" value="1"/>
</dbReference>
<dbReference type="UniPathway" id="UPA00299"/>
<dbReference type="Proteomes" id="UP000594261">
    <property type="component" value="Chromosome 5"/>
</dbReference>
<comment type="cofactor">
    <cofactor evidence="2 8">
        <name>a divalent metal cation</name>
        <dbReference type="ChEBI" id="CHEBI:60240"/>
    </cofactor>
</comment>
<evidence type="ECO:0000313" key="9">
    <source>
        <dbReference type="EnsemblPlants" id="QL05p038710:mrna"/>
    </source>
</evidence>
<organism evidence="9 10">
    <name type="scientific">Quercus lobata</name>
    <name type="common">Valley oak</name>
    <dbReference type="NCBI Taxonomy" id="97700"/>
    <lineage>
        <taxon>Eukaryota</taxon>
        <taxon>Viridiplantae</taxon>
        <taxon>Streptophyta</taxon>
        <taxon>Embryophyta</taxon>
        <taxon>Tracheophyta</taxon>
        <taxon>Spermatophyta</taxon>
        <taxon>Magnoliopsida</taxon>
        <taxon>eudicotyledons</taxon>
        <taxon>Gunneridae</taxon>
        <taxon>Pentapetalae</taxon>
        <taxon>rosids</taxon>
        <taxon>fabids</taxon>
        <taxon>Fagales</taxon>
        <taxon>Fagaceae</taxon>
        <taxon>Quercus</taxon>
    </lineage>
</organism>
<dbReference type="InterPro" id="IPR006379">
    <property type="entry name" value="HAD-SF_hydro_IIB"/>
</dbReference>
<dbReference type="InterPro" id="IPR044651">
    <property type="entry name" value="OTSB-like"/>
</dbReference>
<accession>A0A7N2LPQ3</accession>
<evidence type="ECO:0000256" key="8">
    <source>
        <dbReference type="RuleBase" id="RU361117"/>
    </source>
</evidence>
<dbReference type="Pfam" id="PF02358">
    <property type="entry name" value="Trehalose_PPase"/>
    <property type="match status" value="1"/>
</dbReference>
<evidence type="ECO:0000256" key="7">
    <source>
        <dbReference type="ARBA" id="ARBA00025274"/>
    </source>
</evidence>
<dbReference type="GO" id="GO:0004805">
    <property type="term" value="F:trehalose-phosphatase activity"/>
    <property type="evidence" value="ECO:0007669"/>
    <property type="project" value="UniProtKB-EC"/>
</dbReference>
<dbReference type="AlphaFoldDB" id="A0A7N2LPQ3"/>
<dbReference type="EMBL" id="LRBV02000005">
    <property type="status" value="NOT_ANNOTATED_CDS"/>
    <property type="molecule type" value="Genomic_DNA"/>
</dbReference>
<dbReference type="InParanoid" id="A0A7N2LPQ3"/>
<dbReference type="EC" id="3.1.3.12" evidence="8"/>
<dbReference type="InterPro" id="IPR036412">
    <property type="entry name" value="HAD-like_sf"/>
</dbReference>
<dbReference type="NCBIfam" id="TIGR00685">
    <property type="entry name" value="T6PP"/>
    <property type="match status" value="1"/>
</dbReference>
<dbReference type="NCBIfam" id="TIGR01484">
    <property type="entry name" value="HAD-SF-IIB"/>
    <property type="match status" value="1"/>
</dbReference>
<comment type="function">
    <text evidence="7">Removes the phosphate from trehalose 6-phosphate to produce free trehalose. Trehalose accumulation in plant may improve abiotic stress tolerance.</text>
</comment>
<dbReference type="Gene3D" id="3.40.50.1000">
    <property type="entry name" value="HAD superfamily/HAD-like"/>
    <property type="match status" value="2"/>
</dbReference>
<dbReference type="PANTHER" id="PTHR43768">
    <property type="entry name" value="TREHALOSE 6-PHOSPHATE PHOSPHATASE"/>
    <property type="match status" value="1"/>
</dbReference>
<dbReference type="PANTHER" id="PTHR43768:SF53">
    <property type="entry name" value="TREHALOSE 6-PHOSPHATE PHOSPHATASE"/>
    <property type="match status" value="1"/>
</dbReference>
<dbReference type="FunFam" id="3.30.70.1020:FF:000004">
    <property type="entry name" value="Trehalose 6-phosphate phosphatase"/>
    <property type="match status" value="1"/>
</dbReference>
<dbReference type="EnsemblPlants" id="QL05p038710:mrna">
    <property type="protein sequence ID" value="QL05p038710:mrna"/>
    <property type="gene ID" value="QL05p038710"/>
</dbReference>
<sequence>MNHDQAPFSPLNMESNSEERFHDNEDVIDDFYDMWLKNHPSALSSFEEIKSVAHEKQMVVFLDYDGTLSPIVNNPDQAFMSTEMRSAVREIGEHFPTAIISGRSRDKVFQFVRLNNIYYAGSHGMDISTPSVSLNYGNHEHQTRTIDEKGNDMVNFCPVRDFLPRIQTIKDKLEKIAKDIKGASVEDNKFCLSVHFRCVNEENVGKLKEMVESTMEFYNDFRISEGKKVMEIRPIINWDKGRALQYVLDTLGFEDSSNVLPIYIGDDKTDEDAFKMIKSIGRGFPVAVSTTPKETEALYSLRDPTEVMSFLILLAKWKMGCTLS</sequence>
<reference evidence="9 10" key="1">
    <citation type="journal article" date="2016" name="G3 (Bethesda)">
        <title>First Draft Assembly and Annotation of the Genome of a California Endemic Oak Quercus lobata Nee (Fagaceae).</title>
        <authorList>
            <person name="Sork V.L."/>
            <person name="Fitz-Gibbon S.T."/>
            <person name="Puiu D."/>
            <person name="Crepeau M."/>
            <person name="Gugger P.F."/>
            <person name="Sherman R."/>
            <person name="Stevens K."/>
            <person name="Langley C.H."/>
            <person name="Pellegrini M."/>
            <person name="Salzberg S.L."/>
        </authorList>
    </citation>
    <scope>NUCLEOTIDE SEQUENCE [LARGE SCALE GENOMIC DNA]</scope>
    <source>
        <strain evidence="9 10">cv. SW786</strain>
    </source>
</reference>
<evidence type="ECO:0000313" key="10">
    <source>
        <dbReference type="Proteomes" id="UP000594261"/>
    </source>
</evidence>
<name>A0A7N2LPQ3_QUELO</name>
<evidence type="ECO:0000256" key="1">
    <source>
        <dbReference type="ARBA" id="ARBA00000500"/>
    </source>
</evidence>
<dbReference type="GO" id="GO:0005992">
    <property type="term" value="P:trehalose biosynthetic process"/>
    <property type="evidence" value="ECO:0007669"/>
    <property type="project" value="UniProtKB-UniPathway"/>
</dbReference>
<comment type="similarity">
    <text evidence="4 8">Belongs to the trehalose phosphatase family.</text>
</comment>
<dbReference type="InterPro" id="IPR003337">
    <property type="entry name" value="Trehalose_PPase"/>
</dbReference>
<evidence type="ECO:0000256" key="4">
    <source>
        <dbReference type="ARBA" id="ARBA00008770"/>
    </source>
</evidence>
<dbReference type="InterPro" id="IPR023214">
    <property type="entry name" value="HAD_sf"/>
</dbReference>
<proteinExistence type="inferred from homology"/>
<evidence type="ECO:0000256" key="6">
    <source>
        <dbReference type="ARBA" id="ARBA00023016"/>
    </source>
</evidence>
<dbReference type="CDD" id="cd01627">
    <property type="entry name" value="HAD_TPP"/>
    <property type="match status" value="1"/>
</dbReference>
<comment type="pathway">
    <text evidence="3 8">Glycan biosynthesis; trehalose biosynthesis.</text>
</comment>